<evidence type="ECO:0000313" key="1">
    <source>
        <dbReference type="EMBL" id="OCQ51220.1"/>
    </source>
</evidence>
<gene>
    <name evidence="1" type="ORF">Ppb6_03629</name>
</gene>
<dbReference type="AlphaFoldDB" id="A0A1C0TZX7"/>
<reference evidence="1 2" key="1">
    <citation type="submission" date="2015-12" db="EMBL/GenBank/DDBJ databases">
        <title>Genome comparisons provide insights into the role of secondary metabolites in the pathogenic phase of the Photorhabdus life cycle.</title>
        <authorList>
            <person name="Tobias N.J."/>
            <person name="Mishra B."/>
            <person name="Gupta D.K."/>
            <person name="Thines M."/>
            <person name="Stinear T.P."/>
            <person name="Bode H.B."/>
        </authorList>
    </citation>
    <scope>NUCLEOTIDE SEQUENCE [LARGE SCALE GENOMIC DNA]</scope>
    <source>
        <strain evidence="1 2">PB68.1</strain>
    </source>
</reference>
<name>A0A1C0TZX7_9GAMM</name>
<evidence type="ECO:0000313" key="2">
    <source>
        <dbReference type="Proteomes" id="UP000093476"/>
    </source>
</evidence>
<dbReference type="EMBL" id="LOMY01000178">
    <property type="protein sequence ID" value="OCQ51220.1"/>
    <property type="molecule type" value="Genomic_DNA"/>
</dbReference>
<keyword evidence="2" id="KW-1185">Reference proteome</keyword>
<organism evidence="1 2">
    <name type="scientific">Photorhabdus australis subsp. thailandensis</name>
    <dbReference type="NCBI Taxonomy" id="2805096"/>
    <lineage>
        <taxon>Bacteria</taxon>
        <taxon>Pseudomonadati</taxon>
        <taxon>Pseudomonadota</taxon>
        <taxon>Gammaproteobacteria</taxon>
        <taxon>Enterobacterales</taxon>
        <taxon>Morganellaceae</taxon>
        <taxon>Photorhabdus</taxon>
    </lineage>
</organism>
<sequence length="114" mass="13435">MRSLQIVRRIGHFSHQRVDPVVQLNFKQTPILGGADVFPLDQFQIMGNARQQEDIRQTRVDAAVRCRFTRVVYRWFLRRVSREEAGVIAVFVVRERNKAQIGKFKLAGFRDHHF</sequence>
<comment type="caution">
    <text evidence="1">The sequence shown here is derived from an EMBL/GenBank/DDBJ whole genome shotgun (WGS) entry which is preliminary data.</text>
</comment>
<dbReference type="Proteomes" id="UP000093476">
    <property type="component" value="Unassembled WGS sequence"/>
</dbReference>
<proteinExistence type="predicted"/>
<protein>
    <submittedName>
        <fullName evidence="1">Uncharacterized protein</fullName>
    </submittedName>
</protein>
<accession>A0A1C0TZX7</accession>
<dbReference type="STRING" id="286156.Ppb6_03629"/>